<comment type="caution">
    <text evidence="2">The sequence shown here is derived from an EMBL/GenBank/DDBJ whole genome shotgun (WGS) entry which is preliminary data.</text>
</comment>
<evidence type="ECO:0000313" key="3">
    <source>
        <dbReference type="Proteomes" id="UP001500683"/>
    </source>
</evidence>
<name>A0ABP7WYJ1_9ACTN</name>
<evidence type="ECO:0000313" key="2">
    <source>
        <dbReference type="EMBL" id="GAA4099807.1"/>
    </source>
</evidence>
<feature type="region of interest" description="Disordered" evidence="1">
    <location>
        <begin position="1"/>
        <end position="79"/>
    </location>
</feature>
<proteinExistence type="predicted"/>
<protein>
    <submittedName>
        <fullName evidence="2">Uncharacterized protein</fullName>
    </submittedName>
</protein>
<sequence length="90" mass="9578">MCRGTRDAPPAHLRPAYRRPPTATFDPHEPARTPGRPSEAPGPGRKRAVTNLTRSAVAPRDRPSAARRGDPSAQMAGFGGSVHLLISGIF</sequence>
<evidence type="ECO:0000256" key="1">
    <source>
        <dbReference type="SAM" id="MobiDB-lite"/>
    </source>
</evidence>
<dbReference type="Proteomes" id="UP001500683">
    <property type="component" value="Unassembled WGS sequence"/>
</dbReference>
<gene>
    <name evidence="2" type="ORF">GCM10022214_76160</name>
</gene>
<keyword evidence="3" id="KW-1185">Reference proteome</keyword>
<reference evidence="3" key="1">
    <citation type="journal article" date="2019" name="Int. J. Syst. Evol. Microbiol.">
        <title>The Global Catalogue of Microorganisms (GCM) 10K type strain sequencing project: providing services to taxonomists for standard genome sequencing and annotation.</title>
        <authorList>
            <consortium name="The Broad Institute Genomics Platform"/>
            <consortium name="The Broad Institute Genome Sequencing Center for Infectious Disease"/>
            <person name="Wu L."/>
            <person name="Ma J."/>
        </authorList>
    </citation>
    <scope>NUCLEOTIDE SEQUENCE [LARGE SCALE GENOMIC DNA]</scope>
    <source>
        <strain evidence="3">JCM 16702</strain>
    </source>
</reference>
<accession>A0ABP7WYJ1</accession>
<feature type="compositionally biased region" description="Basic and acidic residues" evidence="1">
    <location>
        <begin position="59"/>
        <end position="70"/>
    </location>
</feature>
<dbReference type="EMBL" id="BAAAZG010000059">
    <property type="protein sequence ID" value="GAA4099807.1"/>
    <property type="molecule type" value="Genomic_DNA"/>
</dbReference>
<organism evidence="2 3">
    <name type="scientific">Actinomadura miaoliensis</name>
    <dbReference type="NCBI Taxonomy" id="430685"/>
    <lineage>
        <taxon>Bacteria</taxon>
        <taxon>Bacillati</taxon>
        <taxon>Actinomycetota</taxon>
        <taxon>Actinomycetes</taxon>
        <taxon>Streptosporangiales</taxon>
        <taxon>Thermomonosporaceae</taxon>
        <taxon>Actinomadura</taxon>
    </lineage>
</organism>